<evidence type="ECO:0000313" key="4">
    <source>
        <dbReference type="Proteomes" id="UP000244069"/>
    </source>
</evidence>
<feature type="compositionally biased region" description="Low complexity" evidence="1">
    <location>
        <begin position="74"/>
        <end position="87"/>
    </location>
</feature>
<keyword evidence="2" id="KW-0732">Signal</keyword>
<proteinExistence type="predicted"/>
<sequence length="228" mass="24036">MRYLLLGVAALALSNCAPTGPGSYDDYAARRDAQLSSNAQSVPAPSDVQSSTLGGSGSAAVDAARDALAREEAAAANSGVPPVNAAPGNPPPQVVSNSAGISEENSFEAVSEERDIEDDAAMIERNRAQYQVITPTSLPTRPGTNEPNIVQYALQTSNPVGTQLYSRSRFRAQTKYERSCGQFTSDDLAQEAFLAEGGPERDRQGMDPDGDGYACEWDPTPYRAVSGS</sequence>
<dbReference type="Proteomes" id="UP000244069">
    <property type="component" value="Unassembled WGS sequence"/>
</dbReference>
<comment type="caution">
    <text evidence="3">The sequence shown here is derived from an EMBL/GenBank/DDBJ whole genome shotgun (WGS) entry which is preliminary data.</text>
</comment>
<evidence type="ECO:0000313" key="3">
    <source>
        <dbReference type="EMBL" id="PTX49725.1"/>
    </source>
</evidence>
<feature type="compositionally biased region" description="Basic and acidic residues" evidence="1">
    <location>
        <begin position="63"/>
        <end position="73"/>
    </location>
</feature>
<dbReference type="OrthoDB" id="7951357at2"/>
<keyword evidence="4" id="KW-1185">Reference proteome</keyword>
<dbReference type="RefSeq" id="WP_107975342.1">
    <property type="nucleotide sequence ID" value="NZ_BMEZ01000006.1"/>
</dbReference>
<reference evidence="3 4" key="1">
    <citation type="submission" date="2018-04" db="EMBL/GenBank/DDBJ databases">
        <title>Genomic Encyclopedia of Archaeal and Bacterial Type Strains, Phase II (KMG-II): from individual species to whole genera.</title>
        <authorList>
            <person name="Goeker M."/>
        </authorList>
    </citation>
    <scope>NUCLEOTIDE SEQUENCE [LARGE SCALE GENOMIC DNA]</scope>
    <source>
        <strain evidence="3 4">DSM 29329</strain>
    </source>
</reference>
<organism evidence="3 4">
    <name type="scientific">Allosediminivita pacifica</name>
    <dbReference type="NCBI Taxonomy" id="1267769"/>
    <lineage>
        <taxon>Bacteria</taxon>
        <taxon>Pseudomonadati</taxon>
        <taxon>Pseudomonadota</taxon>
        <taxon>Alphaproteobacteria</taxon>
        <taxon>Rhodobacterales</taxon>
        <taxon>Paracoccaceae</taxon>
        <taxon>Allosediminivita</taxon>
    </lineage>
</organism>
<feature type="signal peptide" evidence="2">
    <location>
        <begin position="1"/>
        <end position="19"/>
    </location>
</feature>
<feature type="chain" id="PRO_5015719272" description="Excalibur calcium-binding domain-containing protein" evidence="2">
    <location>
        <begin position="20"/>
        <end position="228"/>
    </location>
</feature>
<accession>A0A2T6B137</accession>
<dbReference type="AlphaFoldDB" id="A0A2T6B137"/>
<evidence type="ECO:0000256" key="1">
    <source>
        <dbReference type="SAM" id="MobiDB-lite"/>
    </source>
</evidence>
<feature type="compositionally biased region" description="Polar residues" evidence="1">
    <location>
        <begin position="34"/>
        <end position="53"/>
    </location>
</feature>
<name>A0A2T6B137_9RHOB</name>
<evidence type="ECO:0000256" key="2">
    <source>
        <dbReference type="SAM" id="SignalP"/>
    </source>
</evidence>
<feature type="region of interest" description="Disordered" evidence="1">
    <location>
        <begin position="34"/>
        <end position="91"/>
    </location>
</feature>
<evidence type="ECO:0008006" key="5">
    <source>
        <dbReference type="Google" id="ProtNLM"/>
    </source>
</evidence>
<gene>
    <name evidence="3" type="ORF">C8N44_106103</name>
</gene>
<feature type="region of interest" description="Disordered" evidence="1">
    <location>
        <begin position="195"/>
        <end position="228"/>
    </location>
</feature>
<dbReference type="EMBL" id="QBKN01000006">
    <property type="protein sequence ID" value="PTX49725.1"/>
    <property type="molecule type" value="Genomic_DNA"/>
</dbReference>
<protein>
    <recommendedName>
        <fullName evidence="5">Excalibur calcium-binding domain-containing protein</fullName>
    </recommendedName>
</protein>